<accession>A0A7L5A3P7</accession>
<dbReference type="AlphaFoldDB" id="A0A7L5A3P7"/>
<proteinExistence type="predicted"/>
<keyword evidence="2" id="KW-1185">Reference proteome</keyword>
<dbReference type="EMBL" id="VTWU01000002">
    <property type="protein sequence ID" value="KAA9338381.1"/>
    <property type="molecule type" value="Genomic_DNA"/>
</dbReference>
<organism evidence="1 2">
    <name type="scientific">Hymenobacter busanensis</name>
    <dbReference type="NCBI Taxonomy" id="2607656"/>
    <lineage>
        <taxon>Bacteria</taxon>
        <taxon>Pseudomonadati</taxon>
        <taxon>Bacteroidota</taxon>
        <taxon>Cytophagia</taxon>
        <taxon>Cytophagales</taxon>
        <taxon>Hymenobacteraceae</taxon>
        <taxon>Hymenobacter</taxon>
    </lineage>
</organism>
<gene>
    <name evidence="1" type="ORF">F0P96_05980</name>
</gene>
<dbReference type="Proteomes" id="UP000326380">
    <property type="component" value="Unassembled WGS sequence"/>
</dbReference>
<protein>
    <submittedName>
        <fullName evidence="1">Uncharacterized protein</fullName>
    </submittedName>
</protein>
<sequence length="215" mass="23353">MKPAVDPLAQLTEIRSIMERSSRFISLSGLSGIGAGVVALAGAAFGHWYLTSHYGEGGFVRLMEGSTEARASTLPFLLGLAVGTVLLAFAVAFWFTRRRALQDGRTLWDGAARRLFWSLAVPLVVGGLFCIQLYVRGAAGLVVPAMLVFYGMALLNASKYTLDEIKLLAYTMLLLGLVASLLPNYAFLFFALGFGLGHIGYGLLMYNRYERAPRS</sequence>
<comment type="caution">
    <text evidence="1">The sequence shown here is derived from an EMBL/GenBank/DDBJ whole genome shotgun (WGS) entry which is preliminary data.</text>
</comment>
<name>A0A7L5A3P7_9BACT</name>
<evidence type="ECO:0000313" key="1">
    <source>
        <dbReference type="EMBL" id="KAA9338381.1"/>
    </source>
</evidence>
<dbReference type="RefSeq" id="WP_151077905.1">
    <property type="nucleotide sequence ID" value="NZ_CP047647.1"/>
</dbReference>
<reference evidence="1 2" key="1">
    <citation type="submission" date="2019-09" db="EMBL/GenBank/DDBJ databases">
        <title>Genome sequence of Hymenobacter sp. M3.</title>
        <authorList>
            <person name="Srinivasan S."/>
        </authorList>
    </citation>
    <scope>NUCLEOTIDE SEQUENCE [LARGE SCALE GENOMIC DNA]</scope>
    <source>
        <strain evidence="1 2">M3</strain>
    </source>
</reference>
<evidence type="ECO:0000313" key="2">
    <source>
        <dbReference type="Proteomes" id="UP000326380"/>
    </source>
</evidence>